<keyword evidence="1" id="KW-0812">Transmembrane</keyword>
<keyword evidence="1" id="KW-1133">Transmembrane helix</keyword>
<organism evidence="2 3">
    <name type="scientific">Rheinheimera marina</name>
    <dbReference type="NCBI Taxonomy" id="1774958"/>
    <lineage>
        <taxon>Bacteria</taxon>
        <taxon>Pseudomonadati</taxon>
        <taxon>Pseudomonadota</taxon>
        <taxon>Gammaproteobacteria</taxon>
        <taxon>Chromatiales</taxon>
        <taxon>Chromatiaceae</taxon>
        <taxon>Rheinheimera</taxon>
    </lineage>
</organism>
<accession>A0ABV9JNZ1</accession>
<name>A0ABV9JNZ1_9GAMM</name>
<dbReference type="EMBL" id="JBHSGB010000010">
    <property type="protein sequence ID" value="MFC4655961.1"/>
    <property type="molecule type" value="Genomic_DNA"/>
</dbReference>
<evidence type="ECO:0000313" key="2">
    <source>
        <dbReference type="EMBL" id="MFC4655961.1"/>
    </source>
</evidence>
<evidence type="ECO:0000313" key="3">
    <source>
        <dbReference type="Proteomes" id="UP001595962"/>
    </source>
</evidence>
<gene>
    <name evidence="2" type="ORF">ACFO3I_13170</name>
</gene>
<dbReference type="Proteomes" id="UP001595962">
    <property type="component" value="Unassembled WGS sequence"/>
</dbReference>
<keyword evidence="3" id="KW-1185">Reference proteome</keyword>
<reference evidence="3" key="1">
    <citation type="journal article" date="2019" name="Int. J. Syst. Evol. Microbiol.">
        <title>The Global Catalogue of Microorganisms (GCM) 10K type strain sequencing project: providing services to taxonomists for standard genome sequencing and annotation.</title>
        <authorList>
            <consortium name="The Broad Institute Genomics Platform"/>
            <consortium name="The Broad Institute Genome Sequencing Center for Infectious Disease"/>
            <person name="Wu L."/>
            <person name="Ma J."/>
        </authorList>
    </citation>
    <scope>NUCLEOTIDE SEQUENCE [LARGE SCALE GENOMIC DNA]</scope>
    <source>
        <strain evidence="3">DT28</strain>
    </source>
</reference>
<feature type="transmembrane region" description="Helical" evidence="1">
    <location>
        <begin position="85"/>
        <end position="106"/>
    </location>
</feature>
<sequence length="107" mass="11601">MSILSLQSLRYSVPALLSSALLWWALLSATSAHSAAGGTPMLLTFFALFLAPVSIISGVWMLLCCLTRSVFVVQHWSACSVADRVCWCCAVLLCCILLLSLLFFSIV</sequence>
<evidence type="ECO:0000256" key="1">
    <source>
        <dbReference type="SAM" id="Phobius"/>
    </source>
</evidence>
<dbReference type="RefSeq" id="WP_377334552.1">
    <property type="nucleotide sequence ID" value="NZ_JBHSGB010000010.1"/>
</dbReference>
<comment type="caution">
    <text evidence="2">The sequence shown here is derived from an EMBL/GenBank/DDBJ whole genome shotgun (WGS) entry which is preliminary data.</text>
</comment>
<protein>
    <submittedName>
        <fullName evidence="2">Uncharacterized protein</fullName>
    </submittedName>
</protein>
<proteinExistence type="predicted"/>
<keyword evidence="1" id="KW-0472">Membrane</keyword>
<feature type="transmembrane region" description="Helical" evidence="1">
    <location>
        <begin position="44"/>
        <end position="73"/>
    </location>
</feature>